<evidence type="ECO:0000313" key="4">
    <source>
        <dbReference type="EMBL" id="KAK4295211.1"/>
    </source>
</evidence>
<dbReference type="InterPro" id="IPR051701">
    <property type="entry name" value="Mito_OM_Translocase_MSP1"/>
</dbReference>
<accession>A0AAE1NTH9</accession>
<dbReference type="GO" id="GO:0005524">
    <property type="term" value="F:ATP binding"/>
    <property type="evidence" value="ECO:0007669"/>
    <property type="project" value="UniProtKB-KW"/>
</dbReference>
<dbReference type="EMBL" id="JAWZYT010004121">
    <property type="protein sequence ID" value="KAK4295211.1"/>
    <property type="molecule type" value="Genomic_DNA"/>
</dbReference>
<dbReference type="PANTHER" id="PTHR45644">
    <property type="entry name" value="AAA ATPASE, PUTATIVE (AFU_ORTHOLOGUE AFUA_2G12920)-RELATED-RELATED"/>
    <property type="match status" value="1"/>
</dbReference>
<keyword evidence="2" id="KW-0067">ATP-binding</keyword>
<keyword evidence="5" id="KW-1185">Reference proteome</keyword>
<sequence length="78" mass="8460">MLDVKWEDVGGCKEVIEGLTEQMIYPLLFANNHPELLTPLLLPPKGVLFHGPPGCGKTLMAKAIATQVNASFLNLDIS</sequence>
<feature type="domain" description="ATPase AAA-type core" evidence="3">
    <location>
        <begin position="47"/>
        <end position="77"/>
    </location>
</feature>
<dbReference type="InterPro" id="IPR003959">
    <property type="entry name" value="ATPase_AAA_core"/>
</dbReference>
<evidence type="ECO:0000259" key="3">
    <source>
        <dbReference type="Pfam" id="PF00004"/>
    </source>
</evidence>
<proteinExistence type="predicted"/>
<dbReference type="GO" id="GO:0005741">
    <property type="term" value="C:mitochondrial outer membrane"/>
    <property type="evidence" value="ECO:0007669"/>
    <property type="project" value="TreeGrafter"/>
</dbReference>
<dbReference type="GO" id="GO:0016887">
    <property type="term" value="F:ATP hydrolysis activity"/>
    <property type="evidence" value="ECO:0007669"/>
    <property type="project" value="InterPro"/>
</dbReference>
<organism evidence="4 5">
    <name type="scientific">Petrolisthes manimaculis</name>
    <dbReference type="NCBI Taxonomy" id="1843537"/>
    <lineage>
        <taxon>Eukaryota</taxon>
        <taxon>Metazoa</taxon>
        <taxon>Ecdysozoa</taxon>
        <taxon>Arthropoda</taxon>
        <taxon>Crustacea</taxon>
        <taxon>Multicrustacea</taxon>
        <taxon>Malacostraca</taxon>
        <taxon>Eumalacostraca</taxon>
        <taxon>Eucarida</taxon>
        <taxon>Decapoda</taxon>
        <taxon>Pleocyemata</taxon>
        <taxon>Anomura</taxon>
        <taxon>Galatheoidea</taxon>
        <taxon>Porcellanidae</taxon>
        <taxon>Petrolisthes</taxon>
    </lineage>
</organism>
<dbReference type="AlphaFoldDB" id="A0AAE1NTH9"/>
<dbReference type="InterPro" id="IPR027417">
    <property type="entry name" value="P-loop_NTPase"/>
</dbReference>
<evidence type="ECO:0000313" key="5">
    <source>
        <dbReference type="Proteomes" id="UP001292094"/>
    </source>
</evidence>
<dbReference type="Gene3D" id="3.40.50.300">
    <property type="entry name" value="P-loop containing nucleotide triphosphate hydrolases"/>
    <property type="match status" value="1"/>
</dbReference>
<name>A0AAE1NTH9_9EUCA</name>
<protein>
    <recommendedName>
        <fullName evidence="3">ATPase AAA-type core domain-containing protein</fullName>
    </recommendedName>
</protein>
<evidence type="ECO:0000256" key="1">
    <source>
        <dbReference type="ARBA" id="ARBA00022741"/>
    </source>
</evidence>
<reference evidence="4" key="1">
    <citation type="submission" date="2023-11" db="EMBL/GenBank/DDBJ databases">
        <title>Genome assemblies of two species of porcelain crab, Petrolisthes cinctipes and Petrolisthes manimaculis (Anomura: Porcellanidae).</title>
        <authorList>
            <person name="Angst P."/>
        </authorList>
    </citation>
    <scope>NUCLEOTIDE SEQUENCE</scope>
    <source>
        <strain evidence="4">PB745_02</strain>
        <tissue evidence="4">Gill</tissue>
    </source>
</reference>
<dbReference type="Proteomes" id="UP001292094">
    <property type="component" value="Unassembled WGS sequence"/>
</dbReference>
<dbReference type="PANTHER" id="PTHR45644:SF3">
    <property type="entry name" value="FI08533P-RELATED"/>
    <property type="match status" value="1"/>
</dbReference>
<dbReference type="SUPFAM" id="SSF52540">
    <property type="entry name" value="P-loop containing nucleoside triphosphate hydrolases"/>
    <property type="match status" value="1"/>
</dbReference>
<dbReference type="Pfam" id="PF00004">
    <property type="entry name" value="AAA"/>
    <property type="match status" value="1"/>
</dbReference>
<keyword evidence="1" id="KW-0547">Nucleotide-binding</keyword>
<dbReference type="GO" id="GO:0140570">
    <property type="term" value="P:extraction of mislocalized protein from mitochondrial outer membrane"/>
    <property type="evidence" value="ECO:0007669"/>
    <property type="project" value="TreeGrafter"/>
</dbReference>
<comment type="caution">
    <text evidence="4">The sequence shown here is derived from an EMBL/GenBank/DDBJ whole genome shotgun (WGS) entry which is preliminary data.</text>
</comment>
<gene>
    <name evidence="4" type="ORF">Pmani_032215</name>
</gene>
<evidence type="ECO:0000256" key="2">
    <source>
        <dbReference type="ARBA" id="ARBA00022840"/>
    </source>
</evidence>